<dbReference type="InterPro" id="IPR027450">
    <property type="entry name" value="AlkB-like"/>
</dbReference>
<gene>
    <name evidence="6" type="primary">MPUL0D01300</name>
    <name evidence="6" type="ORF">METSCH_D01300</name>
</gene>
<dbReference type="STRING" id="2163413.A0A4P6XNY3"/>
<sequence>MDPLFEDKLLLLQLYYPVILRDVLQDLLISCDGDLGATRSLIDGKPRPKKRSAPAQAALTSFIPGNSQSNKRFRAVERISHSEPGNTLGSDAVGGKKPRNVLKVITLNTPLDVKEHLYPYASLHLNFLPDPLIKSVQESLLSMKEHFSKNKFYLFGNLCELNSSMGLFSRPSATYTKLVYNGLKRPKPFEYSKGMEDLARYVERYLNEKIIPNADRLKWQLRDDWTNDFCVVNCYEKLQNNMDWHSDRLSHIGPHNYVASISIGTTRMFRLRSTYKELAPIYQVPLPHNSLFIMRPGCQEEFKHCLSPMLKAIDVHPVLGTLRFGITARCYPTFFIENLPKCKCGTGMILRRSHKSLATRGKYFWLCENVYQNKGCTSFHWCDFTNVEGHYIAKDEESVSVWIAPEDIEKIKYDKSNN</sequence>
<feature type="domain" description="GRF-type" evidence="5">
    <location>
        <begin position="342"/>
        <end position="385"/>
    </location>
</feature>
<dbReference type="InterPro" id="IPR010666">
    <property type="entry name" value="Znf_GRF"/>
</dbReference>
<accession>A0A4P6XNY3</accession>
<dbReference type="GO" id="GO:0006307">
    <property type="term" value="P:DNA alkylation repair"/>
    <property type="evidence" value="ECO:0007669"/>
    <property type="project" value="InterPro"/>
</dbReference>
<keyword evidence="7" id="KW-1185">Reference proteome</keyword>
<evidence type="ECO:0000256" key="3">
    <source>
        <dbReference type="ARBA" id="ARBA00022833"/>
    </source>
</evidence>
<dbReference type="InterPro" id="IPR032854">
    <property type="entry name" value="ALKBH3"/>
</dbReference>
<dbReference type="PANTHER" id="PTHR31212">
    <property type="entry name" value="ALPHA-KETOGLUTARATE-DEPENDENT DIOXYGENASE ALKB HOMOLOG 3"/>
    <property type="match status" value="1"/>
</dbReference>
<dbReference type="EMBL" id="CP034459">
    <property type="protein sequence ID" value="QBM89070.1"/>
    <property type="molecule type" value="Genomic_DNA"/>
</dbReference>
<protein>
    <submittedName>
        <fullName evidence="6">2OG-Fe(II) oxygenase superfamily protein</fullName>
    </submittedName>
</protein>
<dbReference type="Gene3D" id="2.60.120.590">
    <property type="entry name" value="Alpha-ketoglutarate-dependent dioxygenase AlkB-like"/>
    <property type="match status" value="1"/>
</dbReference>
<dbReference type="Proteomes" id="UP000292447">
    <property type="component" value="Chromosome IV"/>
</dbReference>
<dbReference type="GO" id="GO:0008270">
    <property type="term" value="F:zinc ion binding"/>
    <property type="evidence" value="ECO:0007669"/>
    <property type="project" value="UniProtKB-KW"/>
</dbReference>
<dbReference type="PANTHER" id="PTHR31212:SF4">
    <property type="entry name" value="ALPHA-KETOGLUTARATE-DEPENDENT DIOXYGENASE ALKB HOMOLOG 3"/>
    <property type="match status" value="1"/>
</dbReference>
<organism evidence="6 7">
    <name type="scientific">Metschnikowia aff. pulcherrima</name>
    <dbReference type="NCBI Taxonomy" id="2163413"/>
    <lineage>
        <taxon>Eukaryota</taxon>
        <taxon>Fungi</taxon>
        <taxon>Dikarya</taxon>
        <taxon>Ascomycota</taxon>
        <taxon>Saccharomycotina</taxon>
        <taxon>Pichiomycetes</taxon>
        <taxon>Metschnikowiaceae</taxon>
        <taxon>Metschnikowia</taxon>
    </lineage>
</organism>
<evidence type="ECO:0000259" key="5">
    <source>
        <dbReference type="PROSITE" id="PS51999"/>
    </source>
</evidence>
<dbReference type="SUPFAM" id="SSF51197">
    <property type="entry name" value="Clavaminate synthase-like"/>
    <property type="match status" value="1"/>
</dbReference>
<dbReference type="AlphaFoldDB" id="A0A4P6XNY3"/>
<dbReference type="PROSITE" id="PS51999">
    <property type="entry name" value="ZF_GRF"/>
    <property type="match status" value="1"/>
</dbReference>
<keyword evidence="3" id="KW-0862">Zinc</keyword>
<keyword evidence="2 4" id="KW-0863">Zinc-finger</keyword>
<proteinExistence type="predicted"/>
<dbReference type="Pfam" id="PF13532">
    <property type="entry name" value="2OG-FeII_Oxy_2"/>
    <property type="match status" value="1"/>
</dbReference>
<evidence type="ECO:0000256" key="2">
    <source>
        <dbReference type="ARBA" id="ARBA00022771"/>
    </source>
</evidence>
<dbReference type="GO" id="GO:0051213">
    <property type="term" value="F:dioxygenase activity"/>
    <property type="evidence" value="ECO:0007669"/>
    <property type="project" value="InterPro"/>
</dbReference>
<reference evidence="7" key="1">
    <citation type="submission" date="2019-03" db="EMBL/GenBank/DDBJ databases">
        <title>Snf2 controls pulcherriminic acid biosynthesis and connects pigmentation and antifungal activity of the yeast Metschnikowia pulcherrima.</title>
        <authorList>
            <person name="Gore-Lloyd D."/>
            <person name="Sumann I."/>
            <person name="Brachmann A.O."/>
            <person name="Schneeberger K."/>
            <person name="Ortiz-Merino R.A."/>
            <person name="Moreno-Beltran M."/>
            <person name="Schlaefli M."/>
            <person name="Kirner P."/>
            <person name="Santos Kron A."/>
            <person name="Wolfe K.H."/>
            <person name="Piel J."/>
            <person name="Ahrens C.H."/>
            <person name="Henk D."/>
            <person name="Freimoser F.M."/>
        </authorList>
    </citation>
    <scope>NUCLEOTIDE SEQUENCE [LARGE SCALE GENOMIC DNA]</scope>
    <source>
        <strain evidence="7">APC 1.2</strain>
    </source>
</reference>
<evidence type="ECO:0000256" key="4">
    <source>
        <dbReference type="PROSITE-ProRule" id="PRU01343"/>
    </source>
</evidence>
<keyword evidence="1" id="KW-0479">Metal-binding</keyword>
<dbReference type="InterPro" id="IPR037151">
    <property type="entry name" value="AlkB-like_sf"/>
</dbReference>
<evidence type="ECO:0000313" key="6">
    <source>
        <dbReference type="EMBL" id="QBM89070.1"/>
    </source>
</evidence>
<evidence type="ECO:0000256" key="1">
    <source>
        <dbReference type="ARBA" id="ARBA00022723"/>
    </source>
</evidence>
<evidence type="ECO:0000313" key="7">
    <source>
        <dbReference type="Proteomes" id="UP000292447"/>
    </source>
</evidence>
<name>A0A4P6XNY3_9ASCO</name>